<dbReference type="InterPro" id="IPR023991">
    <property type="entry name" value="Bacteriocin_IIb_lactobn/cerein"/>
</dbReference>
<gene>
    <name evidence="2" type="ORF">L0M14_03060</name>
</gene>
<keyword evidence="1" id="KW-0812">Transmembrane</keyword>
<keyword evidence="3" id="KW-1185">Reference proteome</keyword>
<evidence type="ECO:0000313" key="2">
    <source>
        <dbReference type="EMBL" id="UJF34226.1"/>
    </source>
</evidence>
<reference evidence="2 3" key="1">
    <citation type="journal article" date="2024" name="Int. J. Syst. Evol. Microbiol.">
        <title>Paenibacillus hexagrammi sp. nov., a novel bacterium isolated from the gut content of Hexagrammos agrammus.</title>
        <authorList>
            <person name="Jung H.K."/>
            <person name="Kim D.G."/>
            <person name="Zin H."/>
            <person name="Park J."/>
            <person name="Jung H."/>
            <person name="Kim Y.O."/>
            <person name="Kong H.J."/>
            <person name="Kim J.W."/>
            <person name="Kim Y.S."/>
        </authorList>
    </citation>
    <scope>NUCLEOTIDE SEQUENCE [LARGE SCALE GENOMIC DNA]</scope>
    <source>
        <strain evidence="2 3">YPD9-1</strain>
    </source>
</reference>
<dbReference type="EMBL" id="CP090978">
    <property type="protein sequence ID" value="UJF34226.1"/>
    <property type="molecule type" value="Genomic_DNA"/>
</dbReference>
<sequence>MTKGFVELNEREVMEINGGSWPVIIAAVAAAAVAWNAIEAGGEKIGKAIYNVTH</sequence>
<protein>
    <submittedName>
        <fullName evidence="2">Class IIb bacteriocin, lactobin A/cerein 7B family</fullName>
    </submittedName>
</protein>
<dbReference type="RefSeq" id="WP_235120725.1">
    <property type="nucleotide sequence ID" value="NZ_CP090978.1"/>
</dbReference>
<accession>A0ABY3SJT6</accession>
<feature type="transmembrane region" description="Helical" evidence="1">
    <location>
        <begin position="20"/>
        <end position="38"/>
    </location>
</feature>
<evidence type="ECO:0000313" key="3">
    <source>
        <dbReference type="Proteomes" id="UP001649230"/>
    </source>
</evidence>
<dbReference type="Proteomes" id="UP001649230">
    <property type="component" value="Chromosome"/>
</dbReference>
<proteinExistence type="predicted"/>
<organism evidence="2 3">
    <name type="scientific">Paenibacillus hexagrammi</name>
    <dbReference type="NCBI Taxonomy" id="2908839"/>
    <lineage>
        <taxon>Bacteria</taxon>
        <taxon>Bacillati</taxon>
        <taxon>Bacillota</taxon>
        <taxon>Bacilli</taxon>
        <taxon>Bacillales</taxon>
        <taxon>Paenibacillaceae</taxon>
        <taxon>Paenibacillus</taxon>
    </lineage>
</organism>
<dbReference type="NCBIfam" id="TIGR03949">
    <property type="entry name" value="bact_IIb_cerein"/>
    <property type="match status" value="1"/>
</dbReference>
<keyword evidence="1" id="KW-0472">Membrane</keyword>
<keyword evidence="1" id="KW-1133">Transmembrane helix</keyword>
<name>A0ABY3SJT6_9BACL</name>
<evidence type="ECO:0000256" key="1">
    <source>
        <dbReference type="SAM" id="Phobius"/>
    </source>
</evidence>